<comment type="caution">
    <text evidence="3">The sequence shown here is derived from an EMBL/GenBank/DDBJ whole genome shotgun (WGS) entry which is preliminary data.</text>
</comment>
<keyword evidence="3" id="KW-0808">Transferase</keyword>
<dbReference type="OrthoDB" id="6495198at2759"/>
<evidence type="ECO:0000259" key="1">
    <source>
        <dbReference type="Pfam" id="PF00483"/>
    </source>
</evidence>
<sequence length="216" mass="24633">MDSYKPVSYVAIDEQLSAFRGRCPFRMYILNKPAKYGIKIVMMCDVETNYMINAISYLGLNTQTKGIPLASYFVEEFTRNIQGTNRNVTMDTWFTSIPLAEKLFATRQQAQQYGCIVEDKNTHKIVHYVEKPSTFVSQIINCGIYLCSLDVFTFLATVFKQKQQDFYNGDEQTVDISGSAKDCISLEQDIVTPLAGKGKVYVFHSTRWWSQIKTAG</sequence>
<dbReference type="GO" id="GO:0016740">
    <property type="term" value="F:transferase activity"/>
    <property type="evidence" value="ECO:0007669"/>
    <property type="project" value="UniProtKB-KW"/>
</dbReference>
<dbReference type="PANTHER" id="PTHR22572">
    <property type="entry name" value="SUGAR-1-PHOSPHATE GUANYL TRANSFERASE"/>
    <property type="match status" value="1"/>
</dbReference>
<proteinExistence type="predicted"/>
<dbReference type="InterPro" id="IPR029044">
    <property type="entry name" value="Nucleotide-diphossugar_trans"/>
</dbReference>
<evidence type="ECO:0000259" key="2">
    <source>
        <dbReference type="Pfam" id="PF13843"/>
    </source>
</evidence>
<evidence type="ECO:0000313" key="4">
    <source>
        <dbReference type="Proteomes" id="UP000499080"/>
    </source>
</evidence>
<dbReference type="Gene3D" id="3.90.550.10">
    <property type="entry name" value="Spore Coat Polysaccharide Biosynthesis Protein SpsA, Chain A"/>
    <property type="match status" value="1"/>
</dbReference>
<gene>
    <name evidence="3" type="primary">gmppaa</name>
    <name evidence="3" type="ORF">AVEN_135789_1</name>
</gene>
<organism evidence="3 4">
    <name type="scientific">Araneus ventricosus</name>
    <name type="common">Orbweaver spider</name>
    <name type="synonym">Epeira ventricosa</name>
    <dbReference type="NCBI Taxonomy" id="182803"/>
    <lineage>
        <taxon>Eukaryota</taxon>
        <taxon>Metazoa</taxon>
        <taxon>Ecdysozoa</taxon>
        <taxon>Arthropoda</taxon>
        <taxon>Chelicerata</taxon>
        <taxon>Arachnida</taxon>
        <taxon>Araneae</taxon>
        <taxon>Araneomorphae</taxon>
        <taxon>Entelegynae</taxon>
        <taxon>Araneoidea</taxon>
        <taxon>Araneidae</taxon>
        <taxon>Araneus</taxon>
    </lineage>
</organism>
<dbReference type="InterPro" id="IPR029526">
    <property type="entry name" value="PGBD"/>
</dbReference>
<feature type="domain" description="PiggyBac transposable element-derived protein" evidence="2">
    <location>
        <begin position="3"/>
        <end position="105"/>
    </location>
</feature>
<dbReference type="Proteomes" id="UP000499080">
    <property type="component" value="Unassembled WGS sequence"/>
</dbReference>
<dbReference type="InterPro" id="IPR050486">
    <property type="entry name" value="Mannose-1P_guanyltransferase"/>
</dbReference>
<dbReference type="Pfam" id="PF13843">
    <property type="entry name" value="DDE_Tnp_1_7"/>
    <property type="match status" value="1"/>
</dbReference>
<evidence type="ECO:0000313" key="3">
    <source>
        <dbReference type="EMBL" id="GBM01364.1"/>
    </source>
</evidence>
<accession>A0A4Y2CBJ5</accession>
<name>A0A4Y2CBJ5_ARAVE</name>
<dbReference type="EMBL" id="BGPR01000168">
    <property type="protein sequence ID" value="GBM01364.1"/>
    <property type="molecule type" value="Genomic_DNA"/>
</dbReference>
<dbReference type="AlphaFoldDB" id="A0A4Y2CBJ5"/>
<reference evidence="3 4" key="1">
    <citation type="journal article" date="2019" name="Sci. Rep.">
        <title>Orb-weaving spider Araneus ventricosus genome elucidates the spidroin gene catalogue.</title>
        <authorList>
            <person name="Kono N."/>
            <person name="Nakamura H."/>
            <person name="Ohtoshi R."/>
            <person name="Moran D.A.P."/>
            <person name="Shinohara A."/>
            <person name="Yoshida Y."/>
            <person name="Fujiwara M."/>
            <person name="Mori M."/>
            <person name="Tomita M."/>
            <person name="Arakawa K."/>
        </authorList>
    </citation>
    <scope>NUCLEOTIDE SEQUENCE [LARGE SCALE GENOMIC DNA]</scope>
</reference>
<keyword evidence="4" id="KW-1185">Reference proteome</keyword>
<dbReference type="Pfam" id="PF00483">
    <property type="entry name" value="NTP_transferase"/>
    <property type="match status" value="1"/>
</dbReference>
<dbReference type="SUPFAM" id="SSF53448">
    <property type="entry name" value="Nucleotide-diphospho-sugar transferases"/>
    <property type="match status" value="1"/>
</dbReference>
<feature type="domain" description="Nucleotidyl transferase" evidence="1">
    <location>
        <begin position="107"/>
        <end position="164"/>
    </location>
</feature>
<protein>
    <submittedName>
        <fullName evidence="3">Mannose-1-phosphate guanyltransferase alpha-A</fullName>
    </submittedName>
</protein>
<dbReference type="InterPro" id="IPR005835">
    <property type="entry name" value="NTP_transferase_dom"/>
</dbReference>